<proteinExistence type="predicted"/>
<comment type="caution">
    <text evidence="1">The sequence shown here is derived from an EMBL/GenBank/DDBJ whole genome shotgun (WGS) entry which is preliminary data.</text>
</comment>
<evidence type="ECO:0000313" key="1">
    <source>
        <dbReference type="EMBL" id="KAF5101797.1"/>
    </source>
</evidence>
<keyword evidence="2" id="KW-1185">Reference proteome</keyword>
<name>A0ACB6V917_9ASCO</name>
<gene>
    <name evidence="1" type="ORF">D0Z00_000659</name>
</gene>
<reference evidence="1 2" key="1">
    <citation type="journal article" date="2020" name="Front. Microbiol.">
        <title>Phenotypic and Genetic Characterization of the Cheese Ripening Yeast Geotrichum candidum.</title>
        <authorList>
            <person name="Perkins V."/>
            <person name="Vignola S."/>
            <person name="Lessard M.H."/>
            <person name="Plante P.L."/>
            <person name="Corbeil J."/>
            <person name="Dugat-Bony E."/>
            <person name="Frenette M."/>
            <person name="Labrie S."/>
        </authorList>
    </citation>
    <scope>NUCLEOTIDE SEQUENCE [LARGE SCALE GENOMIC DNA]</scope>
    <source>
        <strain evidence="1 2">LMA-1147</strain>
    </source>
</reference>
<protein>
    <submittedName>
        <fullName evidence="1">Uncharacterized protein</fullName>
    </submittedName>
</protein>
<accession>A0ACB6V917</accession>
<evidence type="ECO:0000313" key="2">
    <source>
        <dbReference type="Proteomes" id="UP000744676"/>
    </source>
</evidence>
<dbReference type="EMBL" id="QVQA01000009">
    <property type="protein sequence ID" value="KAF5101797.1"/>
    <property type="molecule type" value="Genomic_DNA"/>
</dbReference>
<dbReference type="Proteomes" id="UP000744676">
    <property type="component" value="Unassembled WGS sequence"/>
</dbReference>
<sequence length="962" mass="106409">MGNKNNDGCYSTPASRKIPANGGVTGSNGAASTSSSSGVDPLLEHSFKHLLTEELGCARPDSAGSCSPPRSLHETFTSDRNDEYWPVEQREQVRTPRLMHTWHCDQSILSLTSTKKWIIAGSGNGDILVFNKETFETEFVLKGHAGSVYSLALTEDERFLFSGSADSLVKVWDLETMEDVWTIYSVYDIGDVFTIAWAPSHEYLFLGAQNASIQWIRLYEKGSYNTTKDPSGLPSIRYDRFFDSKGPGGRITPQQSATATPKKYSGTSALLEIPPKSVIPFAHFSYVYSLLVIKRTITHGSTSIEEEFLVSGGGDGTAKIWNFNTDGTIEQLYTLDTESSVFSMCCQDSFLYCGLSAGQVCIIDLDTRQVIRNDKLGDDDVMTMSLYRECLFRGGNRYVRKWDSKRYHRGEWLAHDGLVLATVLAVSNGRTLLVTGGNDSVVSMWDITATLEHSVSSKDSVLLQSSFNSTNAIMFFNQMTNGQYGIKTKKINEGTDEEVTVAPLTLDHMMETLRSFVSYKTVSGHDDKYMNDCRRCATFLKSVFKHFGADSQLLPLEQGGNPIVYARFSGTGNVDASKRASRILFYGHYDVISAEKNGQWTTDPFEMTNMDGYMYGRGVSDNKGPILAAIFAVAELVQRSELSNDIVFLIEGEEECGSAGFQEAVNRHKALIGDIDWVLLSNSYWLDDETPCLNYGLRGIIKASIEIKGDLPDLHSGVHGGVYREPTFDLVNLLAKLATDQGEIVLPEFHNSVRPVGNQERALYEAIVNRPKRATTTTMTPAGQGSSSEDKDADIETLMGRWRYPSLTIHKITVSGPGNSTLIPQSATASLSLRIVPDQDLEVIKASLTSFLHAQFAKFKSDNHLTVSIYHEAEPWVGDPGNRAFELLRTIIAEEWGTEPLFIREGGSIPAVRFLEKAFCAPAAQLPCGQASDGAHLDNERLRVLNFGKAKEIFLKTFRDLV</sequence>
<organism evidence="1 2">
    <name type="scientific">Geotrichum galactomycetum</name>
    <dbReference type="NCBI Taxonomy" id="27317"/>
    <lineage>
        <taxon>Eukaryota</taxon>
        <taxon>Fungi</taxon>
        <taxon>Dikarya</taxon>
        <taxon>Ascomycota</taxon>
        <taxon>Saccharomycotina</taxon>
        <taxon>Dipodascomycetes</taxon>
        <taxon>Dipodascales</taxon>
        <taxon>Dipodascaceae</taxon>
        <taxon>Geotrichum</taxon>
    </lineage>
</organism>